<dbReference type="Pfam" id="PF00891">
    <property type="entry name" value="Methyltransf_2"/>
    <property type="match status" value="1"/>
</dbReference>
<evidence type="ECO:0000313" key="7">
    <source>
        <dbReference type="Proteomes" id="UP001515500"/>
    </source>
</evidence>
<evidence type="ECO:0000256" key="3">
    <source>
        <dbReference type="ARBA" id="ARBA00022691"/>
    </source>
</evidence>
<feature type="domain" description="O-methyltransferase dimerisation" evidence="6">
    <location>
        <begin position="14"/>
        <end position="108"/>
    </location>
</feature>
<dbReference type="Gene3D" id="1.10.10.10">
    <property type="entry name" value="Winged helix-like DNA-binding domain superfamily/Winged helix DNA-binding domain"/>
    <property type="match status" value="1"/>
</dbReference>
<feature type="domain" description="O-methyltransferase C-terminal" evidence="5">
    <location>
        <begin position="130"/>
        <end position="332"/>
    </location>
</feature>
<dbReference type="SUPFAM" id="SSF53335">
    <property type="entry name" value="S-adenosyl-L-methionine-dependent methyltransferases"/>
    <property type="match status" value="1"/>
</dbReference>
<keyword evidence="2" id="KW-0808">Transferase</keyword>
<evidence type="ECO:0000256" key="1">
    <source>
        <dbReference type="ARBA" id="ARBA00022603"/>
    </source>
</evidence>
<dbReference type="Proteomes" id="UP001515500">
    <property type="component" value="Chromosome 2"/>
</dbReference>
<evidence type="ECO:0000259" key="5">
    <source>
        <dbReference type="Pfam" id="PF00891"/>
    </source>
</evidence>
<keyword evidence="7" id="KW-1185">Reference proteome</keyword>
<dbReference type="SUPFAM" id="SSF46785">
    <property type="entry name" value="Winged helix' DNA-binding domain"/>
    <property type="match status" value="1"/>
</dbReference>
<dbReference type="AlphaFoldDB" id="A0AB40CMQ3"/>
<evidence type="ECO:0000259" key="6">
    <source>
        <dbReference type="Pfam" id="PF08100"/>
    </source>
</evidence>
<dbReference type="GO" id="GO:0046983">
    <property type="term" value="F:protein dimerization activity"/>
    <property type="evidence" value="ECO:0007669"/>
    <property type="project" value="InterPro"/>
</dbReference>
<dbReference type="InterPro" id="IPR029063">
    <property type="entry name" value="SAM-dependent_MTases_sf"/>
</dbReference>
<dbReference type="RefSeq" id="XP_039141326.1">
    <property type="nucleotide sequence ID" value="XM_039285392.1"/>
</dbReference>
<protein>
    <submittedName>
        <fullName evidence="8">Caffeic acid 3-O-methyltransferase-like isoform X1</fullName>
    </submittedName>
</protein>
<feature type="active site" description="Proton acceptor" evidence="4">
    <location>
        <position position="259"/>
    </location>
</feature>
<evidence type="ECO:0000313" key="8">
    <source>
        <dbReference type="RefSeq" id="XP_039141326.1"/>
    </source>
</evidence>
<dbReference type="InterPro" id="IPR012967">
    <property type="entry name" value="COMT_dimerisation"/>
</dbReference>
<dbReference type="GO" id="GO:0008171">
    <property type="term" value="F:O-methyltransferase activity"/>
    <property type="evidence" value="ECO:0007669"/>
    <property type="project" value="InterPro"/>
</dbReference>
<dbReference type="PROSITE" id="PS51683">
    <property type="entry name" value="SAM_OMT_II"/>
    <property type="match status" value="1"/>
</dbReference>
<dbReference type="InterPro" id="IPR036390">
    <property type="entry name" value="WH_DNA-bd_sf"/>
</dbReference>
<dbReference type="GO" id="GO:0032259">
    <property type="term" value="P:methylation"/>
    <property type="evidence" value="ECO:0007669"/>
    <property type="project" value="UniProtKB-KW"/>
</dbReference>
<keyword evidence="1" id="KW-0489">Methyltransferase</keyword>
<gene>
    <name evidence="8" type="primary">LOC120278660</name>
</gene>
<name>A0AB40CMQ3_DIOCR</name>
<sequence length="352" mass="39095">MGDIAAFDNAMDIGGGVMMAMMLKALIELDVLEVMAAAGPGVLLSPEEIASKIQTSNPDAPKVLDRMFRFLAANKVMTCEEVTVVGEEDGKSKRRYGLGPGCKLFTKDEDGISIAPFLFMQLSNSWIDTWTNMKHAVSDGCVPFVKTHGMTWYEYVDKNPHIAEMFNKAMFNQTTMLMKKILENYNGFESINALVDVGGGHGGILSLIISKYPHIKAINFDLPHTVSEAKPIQGVEFVGGDMFESVPSGDAMVLKGVLHNWSDADCVKILKNCWKALPDNGKIIIIEHVIPKNIDEAKSAIQFDIIKLIFYSKGKERTEDEYQFLAKESGFSGFKIVCNIYRSLIMEFYKSM</sequence>
<proteinExistence type="predicted"/>
<dbReference type="PIRSF" id="PIRSF005739">
    <property type="entry name" value="O-mtase"/>
    <property type="match status" value="1"/>
</dbReference>
<dbReference type="InterPro" id="IPR001077">
    <property type="entry name" value="COMT_C"/>
</dbReference>
<dbReference type="Gene3D" id="3.40.50.150">
    <property type="entry name" value="Vaccinia Virus protein VP39"/>
    <property type="match status" value="1"/>
</dbReference>
<accession>A0AB40CMQ3</accession>
<dbReference type="InterPro" id="IPR036388">
    <property type="entry name" value="WH-like_DNA-bd_sf"/>
</dbReference>
<organism evidence="7 8">
    <name type="scientific">Dioscorea cayennensis subsp. rotundata</name>
    <name type="common">White Guinea yam</name>
    <name type="synonym">Dioscorea rotundata</name>
    <dbReference type="NCBI Taxonomy" id="55577"/>
    <lineage>
        <taxon>Eukaryota</taxon>
        <taxon>Viridiplantae</taxon>
        <taxon>Streptophyta</taxon>
        <taxon>Embryophyta</taxon>
        <taxon>Tracheophyta</taxon>
        <taxon>Spermatophyta</taxon>
        <taxon>Magnoliopsida</taxon>
        <taxon>Liliopsida</taxon>
        <taxon>Dioscoreales</taxon>
        <taxon>Dioscoreaceae</taxon>
        <taxon>Dioscorea</taxon>
    </lineage>
</organism>
<dbReference type="CDD" id="cd02440">
    <property type="entry name" value="AdoMet_MTases"/>
    <property type="match status" value="1"/>
</dbReference>
<evidence type="ECO:0000256" key="4">
    <source>
        <dbReference type="PIRSR" id="PIRSR005739-1"/>
    </source>
</evidence>
<evidence type="ECO:0000256" key="2">
    <source>
        <dbReference type="ARBA" id="ARBA00022679"/>
    </source>
</evidence>
<keyword evidence="3" id="KW-0949">S-adenosyl-L-methionine</keyword>
<dbReference type="FunFam" id="1.10.10.10:FF:000357">
    <property type="entry name" value="Caffeic acid 3-O-methyltransferase"/>
    <property type="match status" value="1"/>
</dbReference>
<dbReference type="PANTHER" id="PTHR11746">
    <property type="entry name" value="O-METHYLTRANSFERASE"/>
    <property type="match status" value="1"/>
</dbReference>
<dbReference type="GeneID" id="120278660"/>
<dbReference type="InterPro" id="IPR016461">
    <property type="entry name" value="COMT-like"/>
</dbReference>
<dbReference type="Pfam" id="PF08100">
    <property type="entry name" value="Dimerisation"/>
    <property type="match status" value="1"/>
</dbReference>
<reference evidence="8" key="1">
    <citation type="submission" date="2025-08" db="UniProtKB">
        <authorList>
            <consortium name="RefSeq"/>
        </authorList>
    </citation>
    <scope>IDENTIFICATION</scope>
</reference>